<feature type="transmembrane region" description="Helical" evidence="12">
    <location>
        <begin position="147"/>
        <end position="166"/>
    </location>
</feature>
<evidence type="ECO:0000256" key="1">
    <source>
        <dbReference type="ARBA" id="ARBA00001947"/>
    </source>
</evidence>
<comment type="subcellular location">
    <subcellularLocation>
        <location evidence="2">Membrane</location>
        <topology evidence="2">Multi-pass membrane protein</topology>
    </subcellularLocation>
</comment>
<accession>A0A1H7ZS35</accession>
<dbReference type="PANTHER" id="PTHR39188:SF3">
    <property type="entry name" value="STAGE IV SPORULATION PROTEIN FB"/>
    <property type="match status" value="1"/>
</dbReference>
<dbReference type="Proteomes" id="UP000182719">
    <property type="component" value="Unassembled WGS sequence"/>
</dbReference>
<dbReference type="Pfam" id="PF02163">
    <property type="entry name" value="Peptidase_M50"/>
    <property type="match status" value="1"/>
</dbReference>
<name>A0A1H7ZS35_STIAU</name>
<gene>
    <name evidence="14" type="ORF">SAMN05444354_119119</name>
</gene>
<keyword evidence="10" id="KW-0482">Metalloprotease</keyword>
<evidence type="ECO:0000256" key="2">
    <source>
        <dbReference type="ARBA" id="ARBA00004141"/>
    </source>
</evidence>
<dbReference type="GO" id="GO:0046872">
    <property type="term" value="F:metal ion binding"/>
    <property type="evidence" value="ECO:0007669"/>
    <property type="project" value="UniProtKB-KW"/>
</dbReference>
<dbReference type="AlphaFoldDB" id="A0A1H7ZS35"/>
<feature type="transmembrane region" description="Helical" evidence="12">
    <location>
        <begin position="12"/>
        <end position="32"/>
    </location>
</feature>
<feature type="transmembrane region" description="Helical" evidence="12">
    <location>
        <begin position="114"/>
        <end position="135"/>
    </location>
</feature>
<evidence type="ECO:0000313" key="14">
    <source>
        <dbReference type="EMBL" id="SEM61240.1"/>
    </source>
</evidence>
<evidence type="ECO:0000256" key="10">
    <source>
        <dbReference type="ARBA" id="ARBA00023049"/>
    </source>
</evidence>
<sequence>MFRFRLGSIPVEVHSFHLLASAVFGWSFASYASQVGPPWLAEYVLEEGHPRYGAAIAAYVLAWMFIVFVSVVVHELGHAIFFRAFGYQPNIVLVWLGGETYPNAPSPIPWHKSVLSTLAGPLFGLLLGAVCWVGATVVGGHSLALDFFLFWFLRANLFWAALNLLPVPPLDGGHVTTTLASRFFGRAGFIAAQGLALLISLAMVAWGLSTGSLLLPVFFAMWGFQCVRAIRDAFQAGRMGEDQRPLAEALRQAQQALSRGALDEARTLATPVLEAGEALTPQLASHAHHLLGWVAVKGGQGRLALDHFAQVQGQPVESHALAAAFSLVGDETRALPLWEMAWRDTGDRTVMHEYGGSLLRAGKRDAALKLPGVDLAAAFSCAERVLFIRGAYSEAAAMGEAALDYVPNPQIAYDAACAFAKAQNVSDAVRLLHRAKALGYRDAAYAASDEDLAPLHGHPGFEAWLTELRQSAAS</sequence>
<evidence type="ECO:0000256" key="5">
    <source>
        <dbReference type="ARBA" id="ARBA00022692"/>
    </source>
</evidence>
<dbReference type="InterPro" id="IPR008915">
    <property type="entry name" value="Peptidase_M50"/>
</dbReference>
<reference evidence="15" key="1">
    <citation type="submission" date="2016-10" db="EMBL/GenBank/DDBJ databases">
        <authorList>
            <person name="Varghese N."/>
            <person name="Submissions S."/>
        </authorList>
    </citation>
    <scope>NUCLEOTIDE SEQUENCE [LARGE SCALE GENOMIC DNA]</scope>
    <source>
        <strain evidence="15">DSM 17044</strain>
    </source>
</reference>
<dbReference type="GO" id="GO:0006508">
    <property type="term" value="P:proteolysis"/>
    <property type="evidence" value="ECO:0007669"/>
    <property type="project" value="UniProtKB-KW"/>
</dbReference>
<evidence type="ECO:0000256" key="3">
    <source>
        <dbReference type="ARBA" id="ARBA00007931"/>
    </source>
</evidence>
<dbReference type="GO" id="GO:0008237">
    <property type="term" value="F:metallopeptidase activity"/>
    <property type="evidence" value="ECO:0007669"/>
    <property type="project" value="UniProtKB-KW"/>
</dbReference>
<keyword evidence="9 12" id="KW-1133">Transmembrane helix</keyword>
<evidence type="ECO:0000256" key="7">
    <source>
        <dbReference type="ARBA" id="ARBA00022801"/>
    </source>
</evidence>
<comment type="cofactor">
    <cofactor evidence="1">
        <name>Zn(2+)</name>
        <dbReference type="ChEBI" id="CHEBI:29105"/>
    </cofactor>
</comment>
<feature type="domain" description="Peptidase M50" evidence="13">
    <location>
        <begin position="145"/>
        <end position="204"/>
    </location>
</feature>
<keyword evidence="6" id="KW-0479">Metal-binding</keyword>
<evidence type="ECO:0000256" key="11">
    <source>
        <dbReference type="ARBA" id="ARBA00023136"/>
    </source>
</evidence>
<keyword evidence="11 12" id="KW-0472">Membrane</keyword>
<protein>
    <submittedName>
        <fullName evidence="14">Zn-dependent protease (Includes SpoIVFB)</fullName>
    </submittedName>
</protein>
<feature type="transmembrane region" description="Helical" evidence="12">
    <location>
        <begin position="52"/>
        <end position="73"/>
    </location>
</feature>
<evidence type="ECO:0000313" key="15">
    <source>
        <dbReference type="Proteomes" id="UP000182719"/>
    </source>
</evidence>
<organism evidence="14 15">
    <name type="scientific">Stigmatella aurantiaca</name>
    <dbReference type="NCBI Taxonomy" id="41"/>
    <lineage>
        <taxon>Bacteria</taxon>
        <taxon>Pseudomonadati</taxon>
        <taxon>Myxococcota</taxon>
        <taxon>Myxococcia</taxon>
        <taxon>Myxococcales</taxon>
        <taxon>Cystobacterineae</taxon>
        <taxon>Archangiaceae</taxon>
        <taxon>Stigmatella</taxon>
    </lineage>
</organism>
<keyword evidence="5 12" id="KW-0812">Transmembrane</keyword>
<dbReference type="NCBIfam" id="NF047558">
    <property type="entry name" value="TPR_END_plus"/>
    <property type="match status" value="1"/>
</dbReference>
<comment type="similarity">
    <text evidence="3">Belongs to the peptidase M50B family.</text>
</comment>
<keyword evidence="15" id="KW-1185">Reference proteome</keyword>
<evidence type="ECO:0000256" key="4">
    <source>
        <dbReference type="ARBA" id="ARBA00022670"/>
    </source>
</evidence>
<keyword evidence="4 14" id="KW-0645">Protease</keyword>
<dbReference type="EMBL" id="FOAP01000019">
    <property type="protein sequence ID" value="SEM61240.1"/>
    <property type="molecule type" value="Genomic_DNA"/>
</dbReference>
<evidence type="ECO:0000256" key="12">
    <source>
        <dbReference type="SAM" id="Phobius"/>
    </source>
</evidence>
<evidence type="ECO:0000259" key="13">
    <source>
        <dbReference type="Pfam" id="PF02163"/>
    </source>
</evidence>
<dbReference type="RefSeq" id="WP_075009765.1">
    <property type="nucleotide sequence ID" value="NZ_FOAP01000019.1"/>
</dbReference>
<keyword evidence="8" id="KW-0862">Zinc</keyword>
<dbReference type="OrthoDB" id="166377at2"/>
<feature type="transmembrane region" description="Helical" evidence="12">
    <location>
        <begin position="187"/>
        <end position="207"/>
    </location>
</feature>
<dbReference type="PANTHER" id="PTHR39188">
    <property type="entry name" value="MEMBRANE-ASSOCIATED ZINC METALLOPROTEASE M50B"/>
    <property type="match status" value="1"/>
</dbReference>
<proteinExistence type="inferred from homology"/>
<dbReference type="GO" id="GO:0016020">
    <property type="term" value="C:membrane"/>
    <property type="evidence" value="ECO:0007669"/>
    <property type="project" value="UniProtKB-SubCell"/>
</dbReference>
<keyword evidence="7" id="KW-0378">Hydrolase</keyword>
<evidence type="ECO:0000256" key="6">
    <source>
        <dbReference type="ARBA" id="ARBA00022723"/>
    </source>
</evidence>
<evidence type="ECO:0000256" key="9">
    <source>
        <dbReference type="ARBA" id="ARBA00022989"/>
    </source>
</evidence>
<evidence type="ECO:0000256" key="8">
    <source>
        <dbReference type="ARBA" id="ARBA00022833"/>
    </source>
</evidence>